<reference evidence="2 3" key="1">
    <citation type="submission" date="2019-03" db="EMBL/GenBank/DDBJ databases">
        <title>Genomic Encyclopedia of Type Strains, Phase IV (KMG-IV): sequencing the most valuable type-strain genomes for metagenomic binning, comparative biology and taxonomic classification.</title>
        <authorList>
            <person name="Goeker M."/>
        </authorList>
    </citation>
    <scope>NUCLEOTIDE SEQUENCE [LARGE SCALE GENOMIC DNA]</scope>
    <source>
        <strain evidence="2 3">DSM 11170</strain>
    </source>
</reference>
<protein>
    <submittedName>
        <fullName evidence="2">Uncharacterized protein</fullName>
    </submittedName>
</protein>
<keyword evidence="1" id="KW-1133">Transmembrane helix</keyword>
<keyword evidence="1" id="KW-0812">Transmembrane</keyword>
<feature type="transmembrane region" description="Helical" evidence="1">
    <location>
        <begin position="39"/>
        <end position="57"/>
    </location>
</feature>
<comment type="caution">
    <text evidence="2">The sequence shown here is derived from an EMBL/GenBank/DDBJ whole genome shotgun (WGS) entry which is preliminary data.</text>
</comment>
<gene>
    <name evidence="2" type="ORF">EDD73_10363</name>
</gene>
<dbReference type="EMBL" id="SLXT01000003">
    <property type="protein sequence ID" value="TCP68434.1"/>
    <property type="molecule type" value="Genomic_DNA"/>
</dbReference>
<dbReference type="OrthoDB" id="2086270at2"/>
<dbReference type="RefSeq" id="WP_131918031.1">
    <property type="nucleotide sequence ID" value="NZ_JAOQNU010000003.1"/>
</dbReference>
<keyword evidence="3" id="KW-1185">Reference proteome</keyword>
<dbReference type="Proteomes" id="UP000294813">
    <property type="component" value="Unassembled WGS sequence"/>
</dbReference>
<dbReference type="AlphaFoldDB" id="A0A4R2RY42"/>
<keyword evidence="1" id="KW-0472">Membrane</keyword>
<organism evidence="2 3">
    <name type="scientific">Heliophilum fasciatum</name>
    <dbReference type="NCBI Taxonomy" id="35700"/>
    <lineage>
        <taxon>Bacteria</taxon>
        <taxon>Bacillati</taxon>
        <taxon>Bacillota</taxon>
        <taxon>Clostridia</taxon>
        <taxon>Eubacteriales</taxon>
        <taxon>Heliobacteriaceae</taxon>
        <taxon>Heliophilum</taxon>
    </lineage>
</organism>
<name>A0A4R2RY42_9FIRM</name>
<proteinExistence type="predicted"/>
<sequence length="72" mass="7968">MNKPDYQAGMINLFILVVVALVLMGLMVKQWSIADYNGAAMYLGFLFIDLGIATYSFRVAALDGIGYKEVKD</sequence>
<accession>A0A4R2RY42</accession>
<evidence type="ECO:0000313" key="3">
    <source>
        <dbReference type="Proteomes" id="UP000294813"/>
    </source>
</evidence>
<evidence type="ECO:0000256" key="1">
    <source>
        <dbReference type="SAM" id="Phobius"/>
    </source>
</evidence>
<evidence type="ECO:0000313" key="2">
    <source>
        <dbReference type="EMBL" id="TCP68434.1"/>
    </source>
</evidence>
<feature type="transmembrane region" description="Helical" evidence="1">
    <location>
        <begin position="6"/>
        <end position="27"/>
    </location>
</feature>